<keyword evidence="5" id="KW-1185">Reference proteome</keyword>
<evidence type="ECO:0000313" key="4">
    <source>
        <dbReference type="EMBL" id="OQP66702.1"/>
    </source>
</evidence>
<name>A0A1V9G7Z6_9BACT</name>
<dbReference type="Pfam" id="PF13505">
    <property type="entry name" value="OMP_b-brl"/>
    <property type="match status" value="1"/>
</dbReference>
<feature type="signal peptide" evidence="2">
    <location>
        <begin position="1"/>
        <end position="21"/>
    </location>
</feature>
<comment type="caution">
    <text evidence="4">The sequence shown here is derived from an EMBL/GenBank/DDBJ whole genome shotgun (WGS) entry which is preliminary data.</text>
</comment>
<organism evidence="4 5">
    <name type="scientific">Niastella populi</name>
    <dbReference type="NCBI Taxonomy" id="550983"/>
    <lineage>
        <taxon>Bacteria</taxon>
        <taxon>Pseudomonadati</taxon>
        <taxon>Bacteroidota</taxon>
        <taxon>Chitinophagia</taxon>
        <taxon>Chitinophagales</taxon>
        <taxon>Chitinophagaceae</taxon>
        <taxon>Niastella</taxon>
    </lineage>
</organism>
<evidence type="ECO:0000256" key="2">
    <source>
        <dbReference type="SAM" id="SignalP"/>
    </source>
</evidence>
<evidence type="ECO:0000259" key="3">
    <source>
        <dbReference type="Pfam" id="PF13505"/>
    </source>
</evidence>
<evidence type="ECO:0000256" key="1">
    <source>
        <dbReference type="ARBA" id="ARBA00022729"/>
    </source>
</evidence>
<dbReference type="OrthoDB" id="1011748at2"/>
<keyword evidence="1 2" id="KW-0732">Signal</keyword>
<accession>A0A1V9G7Z6</accession>
<dbReference type="RefSeq" id="WP_081162194.1">
    <property type="nucleotide sequence ID" value="NZ_LWBP01000045.1"/>
</dbReference>
<protein>
    <recommendedName>
        <fullName evidence="3">Outer membrane protein beta-barrel domain-containing protein</fullName>
    </recommendedName>
</protein>
<gene>
    <name evidence="4" type="ORF">A4R26_13080</name>
</gene>
<feature type="chain" id="PRO_5013274938" description="Outer membrane protein beta-barrel domain-containing protein" evidence="2">
    <location>
        <begin position="22"/>
        <end position="219"/>
    </location>
</feature>
<reference evidence="5" key="1">
    <citation type="submission" date="2016-04" db="EMBL/GenBank/DDBJ databases">
        <authorList>
            <person name="Chen L."/>
            <person name="Zhuang W."/>
            <person name="Wang G."/>
        </authorList>
    </citation>
    <scope>NUCLEOTIDE SEQUENCE [LARGE SCALE GENOMIC DNA]</scope>
    <source>
        <strain evidence="5">208</strain>
    </source>
</reference>
<dbReference type="Proteomes" id="UP000192276">
    <property type="component" value="Unassembled WGS sequence"/>
</dbReference>
<dbReference type="EMBL" id="LWBP01000045">
    <property type="protein sequence ID" value="OQP66702.1"/>
    <property type="molecule type" value="Genomic_DNA"/>
</dbReference>
<feature type="domain" description="Outer membrane protein beta-barrel" evidence="3">
    <location>
        <begin position="8"/>
        <end position="219"/>
    </location>
</feature>
<evidence type="ECO:0000313" key="5">
    <source>
        <dbReference type="Proteomes" id="UP000192276"/>
    </source>
</evidence>
<dbReference type="InterPro" id="IPR027385">
    <property type="entry name" value="Beta-barrel_OMP"/>
</dbReference>
<sequence>MKSKVLLLALATTALSLASKAQDKTTFGVRAGVNFQNLNGEFGGEDLDLKMKTGFHIGVNAEIPVASEFYLQPGLLFSTKGAKADEGDGKWNLSYIEVPINFLYKPTLGDGKLLLGFGPYVGIAVGGKIKGDGDDIDIKFSNDLDEKEAMEFGSMDAWYQKRLDFGGNLLVGYELSSKLSFQLNAQLGMANMFPKIMGEKPDDTKLKNTGFGISVGYRF</sequence>
<dbReference type="STRING" id="550983.A4R26_13080"/>
<dbReference type="AlphaFoldDB" id="A0A1V9G7Z6"/>
<proteinExistence type="predicted"/>